<reference evidence="19" key="1">
    <citation type="submission" date="2018-05" db="EMBL/GenBank/DDBJ databases">
        <title>Genome Sequencing of selected type strains of the family Eggerthellaceae.</title>
        <authorList>
            <person name="Danylec N."/>
            <person name="Stoll D.A."/>
            <person name="Doetsch A."/>
            <person name="Huch M."/>
        </authorList>
    </citation>
    <scope>NUCLEOTIDE SEQUENCE [LARGE SCALE GENOMIC DNA]</scope>
    <source>
        <strain evidence="19">DSM 17537</strain>
    </source>
</reference>
<dbReference type="InterPro" id="IPR001460">
    <property type="entry name" value="PCN-bd_Tpept"/>
</dbReference>
<dbReference type="OrthoDB" id="9766847at2"/>
<evidence type="ECO:0000256" key="3">
    <source>
        <dbReference type="ARBA" id="ARBA00007171"/>
    </source>
</evidence>
<keyword evidence="4" id="KW-1003">Cell membrane</keyword>
<evidence type="ECO:0000256" key="13">
    <source>
        <dbReference type="ARBA" id="ARBA00023316"/>
    </source>
</evidence>
<keyword evidence="9" id="KW-0133">Cell shape</keyword>
<dbReference type="GO" id="GO:0009252">
    <property type="term" value="P:peptidoglycan biosynthetic process"/>
    <property type="evidence" value="ECO:0007669"/>
    <property type="project" value="UniProtKB-KW"/>
</dbReference>
<dbReference type="Gene3D" id="3.40.710.10">
    <property type="entry name" value="DD-peptidase/beta-lactamase superfamily"/>
    <property type="match status" value="1"/>
</dbReference>
<evidence type="ECO:0000256" key="8">
    <source>
        <dbReference type="ARBA" id="ARBA00022801"/>
    </source>
</evidence>
<dbReference type="GO" id="GO:0071555">
    <property type="term" value="P:cell wall organization"/>
    <property type="evidence" value="ECO:0007669"/>
    <property type="project" value="UniProtKB-KW"/>
</dbReference>
<dbReference type="GO" id="GO:0071972">
    <property type="term" value="F:peptidoglycan L,D-transpeptidase activity"/>
    <property type="evidence" value="ECO:0007669"/>
    <property type="project" value="TreeGrafter"/>
</dbReference>
<accession>A0A3N0AHF1</accession>
<dbReference type="InterPro" id="IPR017790">
    <property type="entry name" value="Penicillin-binding_protein_2"/>
</dbReference>
<evidence type="ECO:0000256" key="14">
    <source>
        <dbReference type="SAM" id="MobiDB-lite"/>
    </source>
</evidence>
<evidence type="ECO:0000256" key="11">
    <source>
        <dbReference type="ARBA" id="ARBA00022989"/>
    </source>
</evidence>
<dbReference type="PANTHER" id="PTHR30627">
    <property type="entry name" value="PEPTIDOGLYCAN D,D-TRANSPEPTIDASE"/>
    <property type="match status" value="1"/>
</dbReference>
<evidence type="ECO:0000256" key="15">
    <source>
        <dbReference type="SAM" id="Phobius"/>
    </source>
</evidence>
<evidence type="ECO:0000256" key="2">
    <source>
        <dbReference type="ARBA" id="ARBA00004236"/>
    </source>
</evidence>
<dbReference type="Pfam" id="PF03717">
    <property type="entry name" value="PBP_dimer"/>
    <property type="match status" value="1"/>
</dbReference>
<dbReference type="GO" id="GO:0005886">
    <property type="term" value="C:plasma membrane"/>
    <property type="evidence" value="ECO:0007669"/>
    <property type="project" value="UniProtKB-SubCell"/>
</dbReference>
<dbReference type="GO" id="GO:0006508">
    <property type="term" value="P:proteolysis"/>
    <property type="evidence" value="ECO:0007669"/>
    <property type="project" value="UniProtKB-KW"/>
</dbReference>
<gene>
    <name evidence="18" type="primary">mrdA</name>
    <name evidence="18" type="ORF">DMP07_01640</name>
</gene>
<dbReference type="AlphaFoldDB" id="A0A3N0AHF1"/>
<keyword evidence="11 15" id="KW-1133">Transmembrane helix</keyword>
<evidence type="ECO:0000256" key="7">
    <source>
        <dbReference type="ARBA" id="ARBA00022692"/>
    </source>
</evidence>
<dbReference type="Pfam" id="PF00905">
    <property type="entry name" value="Transpeptidase"/>
    <property type="match status" value="1"/>
</dbReference>
<feature type="domain" description="Penicillin-binding protein dimerisation" evidence="17">
    <location>
        <begin position="120"/>
        <end position="288"/>
    </location>
</feature>
<evidence type="ECO:0000256" key="9">
    <source>
        <dbReference type="ARBA" id="ARBA00022960"/>
    </source>
</evidence>
<dbReference type="NCBIfam" id="TIGR03423">
    <property type="entry name" value="pbp2_mrdA"/>
    <property type="match status" value="1"/>
</dbReference>
<feature type="transmembrane region" description="Helical" evidence="15">
    <location>
        <begin position="6"/>
        <end position="23"/>
    </location>
</feature>
<evidence type="ECO:0000259" key="17">
    <source>
        <dbReference type="Pfam" id="PF03717"/>
    </source>
</evidence>
<comment type="caution">
    <text evidence="18">The sequence shown here is derived from an EMBL/GenBank/DDBJ whole genome shotgun (WGS) entry which is preliminary data.</text>
</comment>
<dbReference type="InterPro" id="IPR012338">
    <property type="entry name" value="Beta-lactam/transpept-like"/>
</dbReference>
<dbReference type="InterPro" id="IPR050515">
    <property type="entry name" value="Beta-lactam/transpept"/>
</dbReference>
<dbReference type="GO" id="GO:0008360">
    <property type="term" value="P:regulation of cell shape"/>
    <property type="evidence" value="ECO:0007669"/>
    <property type="project" value="UniProtKB-KW"/>
</dbReference>
<evidence type="ECO:0000256" key="5">
    <source>
        <dbReference type="ARBA" id="ARBA00022519"/>
    </source>
</evidence>
<evidence type="ECO:0000259" key="16">
    <source>
        <dbReference type="Pfam" id="PF00905"/>
    </source>
</evidence>
<keyword evidence="5" id="KW-0997">Cell inner membrane</keyword>
<dbReference type="SUPFAM" id="SSF56519">
    <property type="entry name" value="Penicillin binding protein dimerisation domain"/>
    <property type="match status" value="1"/>
</dbReference>
<keyword evidence="6" id="KW-0645">Protease</keyword>
<organism evidence="18 19">
    <name type="scientific">Slackia faecicanis</name>
    <dbReference type="NCBI Taxonomy" id="255723"/>
    <lineage>
        <taxon>Bacteria</taxon>
        <taxon>Bacillati</taxon>
        <taxon>Actinomycetota</taxon>
        <taxon>Coriobacteriia</taxon>
        <taxon>Eggerthellales</taxon>
        <taxon>Eggerthellaceae</taxon>
        <taxon>Slackia</taxon>
    </lineage>
</organism>
<comment type="subcellular location">
    <subcellularLocation>
        <location evidence="2">Cell membrane</location>
    </subcellularLocation>
    <subcellularLocation>
        <location evidence="1">Membrane</location>
        <topology evidence="1">Single-pass membrane protein</topology>
    </subcellularLocation>
</comment>
<evidence type="ECO:0000313" key="18">
    <source>
        <dbReference type="EMBL" id="RNL21567.1"/>
    </source>
</evidence>
<feature type="region of interest" description="Disordered" evidence="14">
    <location>
        <begin position="688"/>
        <end position="707"/>
    </location>
</feature>
<dbReference type="Proteomes" id="UP000267368">
    <property type="component" value="Unassembled WGS sequence"/>
</dbReference>
<evidence type="ECO:0000256" key="1">
    <source>
        <dbReference type="ARBA" id="ARBA00004167"/>
    </source>
</evidence>
<keyword evidence="13" id="KW-0961">Cell wall biogenesis/degradation</keyword>
<keyword evidence="19" id="KW-1185">Reference proteome</keyword>
<dbReference type="InterPro" id="IPR036138">
    <property type="entry name" value="PBP_dimer_sf"/>
</dbReference>
<protein>
    <submittedName>
        <fullName evidence="18">Penicillin-binding protein 2</fullName>
    </submittedName>
</protein>
<feature type="transmembrane region" description="Helical" evidence="15">
    <location>
        <begin position="77"/>
        <end position="97"/>
    </location>
</feature>
<keyword evidence="8" id="KW-0378">Hydrolase</keyword>
<dbReference type="Gene3D" id="3.90.1310.10">
    <property type="entry name" value="Penicillin-binding protein 2a (Domain 2)"/>
    <property type="match status" value="1"/>
</dbReference>
<evidence type="ECO:0000313" key="19">
    <source>
        <dbReference type="Proteomes" id="UP000267368"/>
    </source>
</evidence>
<sequence>MVTAIITAIVILAISGAALVIYYRSRSVKPGSSVAKSVSSIGSAEPLRMHKGESMAASAGAHQSSNSPLKDRLRPRYTALGVLIAGIFGSLSIKLWSMQVLSSGEYRAKSDENQLTTIKTPAARGRIYDTEGIVMVDNKITPAIVADAEVAQDRSVLMRLSALTGVPYAVVRQRILDTSGGAQAQREVSSDAKPRDVAFIAEHPDAFPGVSVQRRSKRVYPYKGLAGQVLGYTGTVTDAQLGAIPAGRDYQSGDEVGQSGVELTYDGYLFGSHGAKVVVSDVDGTVHEVRSETPPAQGSDLYLTISAKVQKIAEEELQSLIAPHGVIGGGTGTSGAVVAMEVDTGDVIAMASFPPFDPTHFVGGVSQDDWDRYNDKESSGSPLLNRCIAGQYPAASTFKAFTGMAGLHYGFADSSRSWNCTGRWTGFGESYGQNCWKLDGHGPISFRQAMVISCDTVFYEIAKNFYDSAPTLGMDAMANYVKEFGFGKKTGIELDGEGEGVVPTPEWKAKNWENAPEQGQWQPGDMSNMVIGQGNVIVTPLQMAVGYAGVATGKLPKPNLLKEVRNSSGEKVVGHEPEFTGEPDVRKSELETVRDALRGVAEEDASIPDLLSQYDYECACKTGTGEWAEHDGYAWFAMYAPYDKPKYVVTCVITEGGAGATAAAPIAAKVMDGCVKLGQGALDKELTPTEEITQSVPYHGTGAGRVD</sequence>
<evidence type="ECO:0000256" key="6">
    <source>
        <dbReference type="ARBA" id="ARBA00022670"/>
    </source>
</evidence>
<keyword evidence="7 15" id="KW-0812">Transmembrane</keyword>
<keyword evidence="10" id="KW-0573">Peptidoglycan synthesis</keyword>
<feature type="domain" description="Penicillin-binding protein transpeptidase" evidence="16">
    <location>
        <begin position="335"/>
        <end position="672"/>
    </location>
</feature>
<evidence type="ECO:0000256" key="4">
    <source>
        <dbReference type="ARBA" id="ARBA00022475"/>
    </source>
</evidence>
<proteinExistence type="inferred from homology"/>
<dbReference type="RefSeq" id="WP_123197408.1">
    <property type="nucleotide sequence ID" value="NZ_QICB01000001.1"/>
</dbReference>
<keyword evidence="12 15" id="KW-0472">Membrane</keyword>
<name>A0A3N0AHF1_9ACTN</name>
<dbReference type="GO" id="GO:0008658">
    <property type="term" value="F:penicillin binding"/>
    <property type="evidence" value="ECO:0007669"/>
    <property type="project" value="InterPro"/>
</dbReference>
<comment type="similarity">
    <text evidence="3">Belongs to the transpeptidase family.</text>
</comment>
<evidence type="ECO:0000256" key="10">
    <source>
        <dbReference type="ARBA" id="ARBA00022984"/>
    </source>
</evidence>
<dbReference type="SUPFAM" id="SSF56601">
    <property type="entry name" value="beta-lactamase/transpeptidase-like"/>
    <property type="match status" value="1"/>
</dbReference>
<dbReference type="InterPro" id="IPR005311">
    <property type="entry name" value="PBP_dimer"/>
</dbReference>
<dbReference type="GO" id="GO:0009002">
    <property type="term" value="F:serine-type D-Ala-D-Ala carboxypeptidase activity"/>
    <property type="evidence" value="ECO:0007669"/>
    <property type="project" value="InterPro"/>
</dbReference>
<dbReference type="PANTHER" id="PTHR30627:SF2">
    <property type="entry name" value="PEPTIDOGLYCAN D,D-TRANSPEPTIDASE MRDA"/>
    <property type="match status" value="1"/>
</dbReference>
<dbReference type="EMBL" id="QICB01000001">
    <property type="protein sequence ID" value="RNL21567.1"/>
    <property type="molecule type" value="Genomic_DNA"/>
</dbReference>
<evidence type="ECO:0000256" key="12">
    <source>
        <dbReference type="ARBA" id="ARBA00023136"/>
    </source>
</evidence>